<dbReference type="Gene3D" id="3.40.710.10">
    <property type="entry name" value="DD-peptidase/beta-lactamase superfamily"/>
    <property type="match status" value="1"/>
</dbReference>
<comment type="caution">
    <text evidence="8">The sequence shown here is derived from an EMBL/GenBank/DDBJ whole genome shotgun (WGS) entry which is preliminary data.</text>
</comment>
<evidence type="ECO:0000256" key="1">
    <source>
        <dbReference type="ARBA" id="ARBA00009009"/>
    </source>
</evidence>
<evidence type="ECO:0000256" key="6">
    <source>
        <dbReference type="SAM" id="SignalP"/>
    </source>
</evidence>
<dbReference type="InterPro" id="IPR000871">
    <property type="entry name" value="Beta-lactam_class-A"/>
</dbReference>
<dbReference type="Pfam" id="PF13354">
    <property type="entry name" value="Beta-lactamase2"/>
    <property type="match status" value="1"/>
</dbReference>
<organism evidence="8 9">
    <name type="scientific">Actinopolyspora biskrensis</name>
    <dbReference type="NCBI Taxonomy" id="1470178"/>
    <lineage>
        <taxon>Bacteria</taxon>
        <taxon>Bacillati</taxon>
        <taxon>Actinomycetota</taxon>
        <taxon>Actinomycetes</taxon>
        <taxon>Actinopolysporales</taxon>
        <taxon>Actinopolysporaceae</taxon>
        <taxon>Actinopolyspora</taxon>
    </lineage>
</organism>
<reference evidence="8 9" key="1">
    <citation type="submission" date="2020-07" db="EMBL/GenBank/DDBJ databases">
        <title>Genomic Encyclopedia of Type Strains, Phase III (KMG-III): the genomes of soil and plant-associated and newly described type strains.</title>
        <authorList>
            <person name="Whitman W."/>
        </authorList>
    </citation>
    <scope>NUCLEOTIDE SEQUENCE [LARGE SCALE GENOMIC DNA]</scope>
    <source>
        <strain evidence="8 9">CECT 8576</strain>
    </source>
</reference>
<dbReference type="AlphaFoldDB" id="A0A852Z4B1"/>
<dbReference type="RefSeq" id="WP_179536924.1">
    <property type="nucleotide sequence ID" value="NZ_JACBYW010000008.1"/>
</dbReference>
<name>A0A852Z4B1_9ACTN</name>
<evidence type="ECO:0000256" key="5">
    <source>
        <dbReference type="RuleBase" id="RU361140"/>
    </source>
</evidence>
<evidence type="ECO:0000313" key="9">
    <source>
        <dbReference type="Proteomes" id="UP000548304"/>
    </source>
</evidence>
<keyword evidence="9" id="KW-1185">Reference proteome</keyword>
<dbReference type="GO" id="GO:0046677">
    <property type="term" value="P:response to antibiotic"/>
    <property type="evidence" value="ECO:0007669"/>
    <property type="project" value="UniProtKB-UniRule"/>
</dbReference>
<gene>
    <name evidence="8" type="ORF">FHR84_003945</name>
</gene>
<keyword evidence="3 5" id="KW-0378">Hydrolase</keyword>
<evidence type="ECO:0000256" key="4">
    <source>
        <dbReference type="ARBA" id="ARBA00023251"/>
    </source>
</evidence>
<dbReference type="GO" id="GO:0008800">
    <property type="term" value="F:beta-lactamase activity"/>
    <property type="evidence" value="ECO:0007669"/>
    <property type="project" value="UniProtKB-UniRule"/>
</dbReference>
<sequence>MLIRRFQRVGIALLALFALVGCAGVEPSAPKAAARTSSAELKDRFDGLEQRFDARLGVYAVDTATGEEVTHRADERFAYASTYKALSAGVVLRRNTIGGLNRRIHYSASDLVTYSPVTKKHVDTGMTLREVMDAAIRYSDNTAANLLFREIGGPAALQAALRGIGDTTVHVDRTEPELNRTSPGDLRDTSTPRAMAGSLRKFTTGDVLSPDKRAILNEMLRTAQLTEDLIRAGVPSDWEVGDKSGAADYGTRDDIAVIRPPGRAPIVLAIMSDRQDEDADYDNALIAQAARQVVDVLR</sequence>
<evidence type="ECO:0000313" key="8">
    <source>
        <dbReference type="EMBL" id="NYH80579.1"/>
    </source>
</evidence>
<dbReference type="EMBL" id="JACBYW010000008">
    <property type="protein sequence ID" value="NYH80579.1"/>
    <property type="molecule type" value="Genomic_DNA"/>
</dbReference>
<evidence type="ECO:0000256" key="3">
    <source>
        <dbReference type="ARBA" id="ARBA00022801"/>
    </source>
</evidence>
<evidence type="ECO:0000259" key="7">
    <source>
        <dbReference type="Pfam" id="PF13354"/>
    </source>
</evidence>
<feature type="signal peptide" evidence="6">
    <location>
        <begin position="1"/>
        <end position="23"/>
    </location>
</feature>
<evidence type="ECO:0000256" key="2">
    <source>
        <dbReference type="ARBA" id="ARBA00012865"/>
    </source>
</evidence>
<dbReference type="PROSITE" id="PS00146">
    <property type="entry name" value="BETA_LACTAMASE_A"/>
    <property type="match status" value="1"/>
</dbReference>
<dbReference type="InterPro" id="IPR012338">
    <property type="entry name" value="Beta-lactam/transpept-like"/>
</dbReference>
<keyword evidence="4 5" id="KW-0046">Antibiotic resistance</keyword>
<comment type="catalytic activity">
    <reaction evidence="5">
        <text>a beta-lactam + H2O = a substituted beta-amino acid</text>
        <dbReference type="Rhea" id="RHEA:20401"/>
        <dbReference type="ChEBI" id="CHEBI:15377"/>
        <dbReference type="ChEBI" id="CHEBI:35627"/>
        <dbReference type="ChEBI" id="CHEBI:140347"/>
        <dbReference type="EC" id="3.5.2.6"/>
    </reaction>
</comment>
<dbReference type="InterPro" id="IPR023650">
    <property type="entry name" value="Beta-lactam_class-A_AS"/>
</dbReference>
<protein>
    <recommendedName>
        <fullName evidence="2 5">Beta-lactamase</fullName>
        <ecNumber evidence="2 5">3.5.2.6</ecNumber>
    </recommendedName>
</protein>
<dbReference type="InterPro" id="IPR045155">
    <property type="entry name" value="Beta-lactam_cat"/>
</dbReference>
<dbReference type="PRINTS" id="PR00118">
    <property type="entry name" value="BLACTAMASEA"/>
</dbReference>
<accession>A0A852Z4B1</accession>
<dbReference type="EC" id="3.5.2.6" evidence="2 5"/>
<feature type="domain" description="Beta-lactamase class A catalytic" evidence="7">
    <location>
        <begin position="57"/>
        <end position="271"/>
    </location>
</feature>
<dbReference type="PANTHER" id="PTHR35333:SF3">
    <property type="entry name" value="BETA-LACTAMASE-TYPE TRANSPEPTIDASE FOLD CONTAINING PROTEIN"/>
    <property type="match status" value="1"/>
</dbReference>
<comment type="similarity">
    <text evidence="1 5">Belongs to the class-A beta-lactamase family.</text>
</comment>
<dbReference type="PROSITE" id="PS51257">
    <property type="entry name" value="PROKAR_LIPOPROTEIN"/>
    <property type="match status" value="1"/>
</dbReference>
<proteinExistence type="inferred from homology"/>
<dbReference type="GO" id="GO:0030655">
    <property type="term" value="P:beta-lactam antibiotic catabolic process"/>
    <property type="evidence" value="ECO:0007669"/>
    <property type="project" value="InterPro"/>
</dbReference>
<dbReference type="PANTHER" id="PTHR35333">
    <property type="entry name" value="BETA-LACTAMASE"/>
    <property type="match status" value="1"/>
</dbReference>
<dbReference type="NCBIfam" id="NF033103">
    <property type="entry name" value="bla_class_A"/>
    <property type="match status" value="1"/>
</dbReference>
<keyword evidence="6" id="KW-0732">Signal</keyword>
<dbReference type="Proteomes" id="UP000548304">
    <property type="component" value="Unassembled WGS sequence"/>
</dbReference>
<dbReference type="SUPFAM" id="SSF56601">
    <property type="entry name" value="beta-lactamase/transpeptidase-like"/>
    <property type="match status" value="1"/>
</dbReference>
<feature type="chain" id="PRO_5039686035" description="Beta-lactamase" evidence="6">
    <location>
        <begin position="24"/>
        <end position="298"/>
    </location>
</feature>